<comment type="cofactor">
    <cofactor evidence="1 11">
        <name>Zn(2+)</name>
        <dbReference type="ChEBI" id="CHEBI:29105"/>
    </cofactor>
</comment>
<dbReference type="SUPFAM" id="SSF50156">
    <property type="entry name" value="PDZ domain-like"/>
    <property type="match status" value="2"/>
</dbReference>
<dbReference type="InterPro" id="IPR001478">
    <property type="entry name" value="PDZ"/>
</dbReference>
<organism evidence="13 14">
    <name type="scientific">Halorhodospira halochloris</name>
    <name type="common">Ectothiorhodospira halochloris</name>
    <dbReference type="NCBI Taxonomy" id="1052"/>
    <lineage>
        <taxon>Bacteria</taxon>
        <taxon>Pseudomonadati</taxon>
        <taxon>Pseudomonadota</taxon>
        <taxon>Gammaproteobacteria</taxon>
        <taxon>Chromatiales</taxon>
        <taxon>Ectothiorhodospiraceae</taxon>
        <taxon>Halorhodospira</taxon>
    </lineage>
</organism>
<accession>A0A0X8X8E0</accession>
<dbReference type="PANTHER" id="PTHR42837">
    <property type="entry name" value="REGULATOR OF SIGMA-E PROTEASE RSEP"/>
    <property type="match status" value="1"/>
</dbReference>
<dbReference type="GO" id="GO:0004222">
    <property type="term" value="F:metalloendopeptidase activity"/>
    <property type="evidence" value="ECO:0007669"/>
    <property type="project" value="InterPro"/>
</dbReference>
<dbReference type="NCBIfam" id="TIGR00054">
    <property type="entry name" value="RIP metalloprotease RseP"/>
    <property type="match status" value="1"/>
</dbReference>
<evidence type="ECO:0000256" key="4">
    <source>
        <dbReference type="ARBA" id="ARBA00022670"/>
    </source>
</evidence>
<dbReference type="OrthoDB" id="9782003at2"/>
<evidence type="ECO:0000256" key="1">
    <source>
        <dbReference type="ARBA" id="ARBA00001947"/>
    </source>
</evidence>
<comment type="subcellular location">
    <subcellularLocation>
        <location evidence="2">Membrane</location>
        <topology evidence="2">Multi-pass membrane protein</topology>
    </subcellularLocation>
</comment>
<keyword evidence="6 11" id="KW-0378">Hydrolase</keyword>
<keyword evidence="8 11" id="KW-1133">Transmembrane helix</keyword>
<dbReference type="InterPro" id="IPR041489">
    <property type="entry name" value="PDZ_6"/>
</dbReference>
<evidence type="ECO:0000256" key="11">
    <source>
        <dbReference type="RuleBase" id="RU362031"/>
    </source>
</evidence>
<keyword evidence="4" id="KW-0645">Protease</keyword>
<evidence type="ECO:0000259" key="12">
    <source>
        <dbReference type="SMART" id="SM00228"/>
    </source>
</evidence>
<keyword evidence="9 11" id="KW-0482">Metalloprotease</keyword>
<evidence type="ECO:0000256" key="2">
    <source>
        <dbReference type="ARBA" id="ARBA00004141"/>
    </source>
</evidence>
<dbReference type="GO" id="GO:0016020">
    <property type="term" value="C:membrane"/>
    <property type="evidence" value="ECO:0007669"/>
    <property type="project" value="UniProtKB-SubCell"/>
</dbReference>
<evidence type="ECO:0000256" key="10">
    <source>
        <dbReference type="ARBA" id="ARBA00023136"/>
    </source>
</evidence>
<dbReference type="AlphaFoldDB" id="A0A0X8X8E0"/>
<dbReference type="CDD" id="cd06163">
    <property type="entry name" value="S2P-M50_PDZ_RseP-like"/>
    <property type="match status" value="2"/>
</dbReference>
<evidence type="ECO:0000256" key="6">
    <source>
        <dbReference type="ARBA" id="ARBA00022801"/>
    </source>
</evidence>
<feature type="transmembrane region" description="Helical" evidence="11">
    <location>
        <begin position="381"/>
        <end position="403"/>
    </location>
</feature>
<dbReference type="Pfam" id="PF02163">
    <property type="entry name" value="Peptidase_M50"/>
    <property type="match status" value="1"/>
</dbReference>
<dbReference type="InterPro" id="IPR036034">
    <property type="entry name" value="PDZ_sf"/>
</dbReference>
<keyword evidence="11" id="KW-0479">Metal-binding</keyword>
<dbReference type="Pfam" id="PF17820">
    <property type="entry name" value="PDZ_6"/>
    <property type="match status" value="1"/>
</dbReference>
<protein>
    <recommendedName>
        <fullName evidence="11">Zinc metalloprotease</fullName>
        <ecNumber evidence="11">3.4.24.-</ecNumber>
    </recommendedName>
</protein>
<dbReference type="InterPro" id="IPR008915">
    <property type="entry name" value="Peptidase_M50"/>
</dbReference>
<keyword evidence="5 11" id="KW-0812">Transmembrane</keyword>
<feature type="domain" description="PDZ" evidence="12">
    <location>
        <begin position="209"/>
        <end position="281"/>
    </location>
</feature>
<dbReference type="PANTHER" id="PTHR42837:SF2">
    <property type="entry name" value="MEMBRANE METALLOPROTEASE ARASP2, CHLOROPLASTIC-RELATED"/>
    <property type="match status" value="1"/>
</dbReference>
<keyword evidence="14" id="KW-1185">Reference proteome</keyword>
<dbReference type="Gene3D" id="2.30.42.10">
    <property type="match status" value="2"/>
</dbReference>
<evidence type="ECO:0000313" key="13">
    <source>
        <dbReference type="EMBL" id="BAU57456.2"/>
    </source>
</evidence>
<gene>
    <name evidence="13" type="primary">rseP</name>
    <name evidence="13" type="ORF">HH1059_07660</name>
</gene>
<comment type="similarity">
    <text evidence="3 11">Belongs to the peptidase M50B family.</text>
</comment>
<dbReference type="EMBL" id="AP017372">
    <property type="protein sequence ID" value="BAU57456.2"/>
    <property type="molecule type" value="Genomic_DNA"/>
</dbReference>
<feature type="transmembrane region" description="Helical" evidence="11">
    <location>
        <begin position="6"/>
        <end position="28"/>
    </location>
</feature>
<dbReference type="KEGG" id="hhk:HH1059_07660"/>
<dbReference type="SMART" id="SM00228">
    <property type="entry name" value="PDZ"/>
    <property type="match status" value="2"/>
</dbReference>
<dbReference type="RefSeq" id="WP_096408496.1">
    <property type="nucleotide sequence ID" value="NZ_AP017372.2"/>
</dbReference>
<keyword evidence="7 11" id="KW-0862">Zinc</keyword>
<name>A0A0X8X8E0_HALHR</name>
<reference evidence="13" key="1">
    <citation type="submission" date="2016-02" db="EMBL/GenBank/DDBJ databases">
        <title>Halorhodospira halochloris DSM-1059 complete genome, version 2.</title>
        <authorList>
            <person name="Tsukatani Y."/>
        </authorList>
    </citation>
    <scope>NUCLEOTIDE SEQUENCE</scope>
    <source>
        <strain evidence="13">DSM 1059</strain>
    </source>
</reference>
<evidence type="ECO:0000256" key="5">
    <source>
        <dbReference type="ARBA" id="ARBA00022692"/>
    </source>
</evidence>
<sequence length="454" mass="49651">MTLIWSILAFLVAITILVGIHEAGHFLVARRLGVKVRRFSIGFGRPLLRWQGRAPDHTEYVLAMIPLGGYVQMLEGREPGLSEEDKARSLNSRPVGQRAAVVIAGPAANFLFAILVYWAVAVIGDEEHRPIIDQPPENTVAYEAGLERGHEIISIDGRETPTWQSAVMTLLDVGFRHEALPVVAKSEEGREQEYYLNLAAEQELRDTVDILGTIGLYAYMPILDPQLGHVQEDGPAGKAGMSAGDKIIKVADQPVETWRELTERLEGLAGEEVEIVFEREGVEQSSLVTLGKMERGGREVGRLGVGPQIPESYRERMVREVQYGPVEGFFVGVERTWDTTKLTAKMLGRMIIGEASLQNIGGPVTIGEFAGESAAIGITAFLFFLGLISVTLGIVNLLPIPILDGGHLMYLGYEAVTGRAVSDYAMAIGQRIGILAIIAIMTLALYNDFTRIFG</sequence>
<feature type="transmembrane region" description="Helical" evidence="11">
    <location>
        <begin position="424"/>
        <end position="446"/>
    </location>
</feature>
<evidence type="ECO:0000256" key="7">
    <source>
        <dbReference type="ARBA" id="ARBA00022833"/>
    </source>
</evidence>
<feature type="domain" description="PDZ" evidence="12">
    <location>
        <begin position="116"/>
        <end position="188"/>
    </location>
</feature>
<evidence type="ECO:0000256" key="8">
    <source>
        <dbReference type="ARBA" id="ARBA00022989"/>
    </source>
</evidence>
<dbReference type="GO" id="GO:0046872">
    <property type="term" value="F:metal ion binding"/>
    <property type="evidence" value="ECO:0007669"/>
    <property type="project" value="UniProtKB-KW"/>
</dbReference>
<dbReference type="InterPro" id="IPR004387">
    <property type="entry name" value="Pept_M50_Zn"/>
</dbReference>
<dbReference type="CDD" id="cd23081">
    <property type="entry name" value="cpPDZ_EcRseP-like"/>
    <property type="match status" value="1"/>
</dbReference>
<dbReference type="Proteomes" id="UP000218890">
    <property type="component" value="Chromosome"/>
</dbReference>
<evidence type="ECO:0000256" key="9">
    <source>
        <dbReference type="ARBA" id="ARBA00023049"/>
    </source>
</evidence>
<keyword evidence="10 11" id="KW-0472">Membrane</keyword>
<feature type="transmembrane region" description="Helical" evidence="11">
    <location>
        <begin position="99"/>
        <end position="120"/>
    </location>
</feature>
<dbReference type="GO" id="GO:0006508">
    <property type="term" value="P:proteolysis"/>
    <property type="evidence" value="ECO:0007669"/>
    <property type="project" value="UniProtKB-KW"/>
</dbReference>
<proteinExistence type="inferred from homology"/>
<evidence type="ECO:0000313" key="14">
    <source>
        <dbReference type="Proteomes" id="UP000218890"/>
    </source>
</evidence>
<evidence type="ECO:0000256" key="3">
    <source>
        <dbReference type="ARBA" id="ARBA00007931"/>
    </source>
</evidence>
<dbReference type="EC" id="3.4.24.-" evidence="11"/>